<dbReference type="AlphaFoldDB" id="A0A401LZR7"/>
<proteinExistence type="predicted"/>
<organism evidence="2 3">
    <name type="scientific">Bacteroides faecalis</name>
    <dbReference type="NCBI Taxonomy" id="2447885"/>
    <lineage>
        <taxon>Bacteria</taxon>
        <taxon>Pseudomonadati</taxon>
        <taxon>Bacteroidota</taxon>
        <taxon>Bacteroidia</taxon>
        <taxon>Bacteroidales</taxon>
        <taxon>Bacteroidaceae</taxon>
        <taxon>Bacteroides</taxon>
    </lineage>
</organism>
<name>A0A401LZR7_9BACE</name>
<evidence type="ECO:0000313" key="2">
    <source>
        <dbReference type="EMBL" id="GCB37032.1"/>
    </source>
</evidence>
<evidence type="ECO:0000259" key="1">
    <source>
        <dbReference type="Pfam" id="PF02965"/>
    </source>
</evidence>
<comment type="caution">
    <text evidence="2">The sequence shown here is derived from an EMBL/GenBank/DDBJ whole genome shotgun (WGS) entry which is preliminary data.</text>
</comment>
<dbReference type="Gene3D" id="3.40.109.40">
    <property type="match status" value="1"/>
</dbReference>
<dbReference type="RefSeq" id="WP_125042491.1">
    <property type="nucleotide sequence ID" value="NZ_BHWB01000018.1"/>
</dbReference>
<dbReference type="SUPFAM" id="SSF56507">
    <property type="entry name" value="Methionine synthase activation domain-like"/>
    <property type="match status" value="1"/>
</dbReference>
<evidence type="ECO:0000313" key="3">
    <source>
        <dbReference type="Proteomes" id="UP000288079"/>
    </source>
</evidence>
<protein>
    <recommendedName>
        <fullName evidence="1">AdoMet activation domain-containing protein</fullName>
    </recommendedName>
</protein>
<dbReference type="InterPro" id="IPR037010">
    <property type="entry name" value="VitB12-dep_Met_synth_activ_sf"/>
</dbReference>
<sequence>MATFIYYSPTIWETGILPNDVLDMLHETDCSPDNPVVSDVSDIYGRLHEISDIKGGYAIFEDIERFPETGEIRIENRILKTSHKICKLMEGAERMVVFICTAGQGFTEDARRYNKEGDYLKGYIVDTFGSALVEKSMDFIQAALEKQMQKDGMNITNRYSPGYCNWPIDDQKQLFSLLPSNQCDIMLSESCLMIPIKSVSGIIGIGKKVKKSSYSCAICNNLTCIYRKVKNKNNQY</sequence>
<dbReference type="OrthoDB" id="1420678at2"/>
<dbReference type="InterPro" id="IPR004223">
    <property type="entry name" value="VitB12-dep_Met_synth_activ_dom"/>
</dbReference>
<dbReference type="GO" id="GO:0008705">
    <property type="term" value="F:methionine synthase activity"/>
    <property type="evidence" value="ECO:0007669"/>
    <property type="project" value="InterPro"/>
</dbReference>
<gene>
    <name evidence="2" type="ORF">KGMB02408_39770</name>
</gene>
<feature type="domain" description="AdoMet activation" evidence="1">
    <location>
        <begin position="93"/>
        <end position="209"/>
    </location>
</feature>
<dbReference type="InterPro" id="IPR017342">
    <property type="entry name" value="S-AdoMet-dep_Met_synth_prd"/>
</dbReference>
<dbReference type="Proteomes" id="UP000288079">
    <property type="component" value="Unassembled WGS sequence"/>
</dbReference>
<dbReference type="PIRSF" id="PIRSF037984">
    <property type="entry name" value="Met_synth_TM0269_prd"/>
    <property type="match status" value="1"/>
</dbReference>
<keyword evidence="3" id="KW-1185">Reference proteome</keyword>
<reference evidence="2 3" key="1">
    <citation type="submission" date="2018-10" db="EMBL/GenBank/DDBJ databases">
        <title>Draft Genome Sequence of Bacteroides sp. KCTC 15687.</title>
        <authorList>
            <person name="Yu S.Y."/>
            <person name="Kim J.S."/>
            <person name="Oh B.S."/>
            <person name="Park S.H."/>
            <person name="Kang S.W."/>
            <person name="Park J.E."/>
            <person name="Choi S.H."/>
            <person name="Han K.I."/>
            <person name="Lee K.C."/>
            <person name="Eom M.K."/>
            <person name="Suh M.K."/>
            <person name="Lee D.H."/>
            <person name="Yoon H."/>
            <person name="Kim B."/>
            <person name="Yang S.J."/>
            <person name="Lee J.S."/>
            <person name="Lee J.H."/>
        </authorList>
    </citation>
    <scope>NUCLEOTIDE SEQUENCE [LARGE SCALE GENOMIC DNA]</scope>
    <source>
        <strain evidence="2 3">KCTC 15687</strain>
    </source>
</reference>
<accession>A0A401LZR7</accession>
<dbReference type="EMBL" id="BHWB01000018">
    <property type="protein sequence ID" value="GCB37032.1"/>
    <property type="molecule type" value="Genomic_DNA"/>
</dbReference>
<dbReference type="Pfam" id="PF02965">
    <property type="entry name" value="Met_synt_B12"/>
    <property type="match status" value="1"/>
</dbReference>